<protein>
    <submittedName>
        <fullName evidence="2">Uncharacterized protein</fullName>
    </submittedName>
</protein>
<gene>
    <name evidence="2" type="ORF">S03H2_32172</name>
</gene>
<reference evidence="2" key="1">
    <citation type="journal article" date="2014" name="Front. Microbiol.">
        <title>High frequency of phylogenetically diverse reductive dehalogenase-homologous genes in deep subseafloor sedimentary metagenomes.</title>
        <authorList>
            <person name="Kawai M."/>
            <person name="Futagami T."/>
            <person name="Toyoda A."/>
            <person name="Takaki Y."/>
            <person name="Nishi S."/>
            <person name="Hori S."/>
            <person name="Arai W."/>
            <person name="Tsubouchi T."/>
            <person name="Morono Y."/>
            <person name="Uchiyama I."/>
            <person name="Ito T."/>
            <person name="Fujiyama A."/>
            <person name="Inagaki F."/>
            <person name="Takami H."/>
        </authorList>
    </citation>
    <scope>NUCLEOTIDE SEQUENCE</scope>
    <source>
        <strain evidence="2">Expedition CK06-06</strain>
    </source>
</reference>
<feature type="compositionally biased region" description="Basic and acidic residues" evidence="1">
    <location>
        <begin position="1"/>
        <end position="12"/>
    </location>
</feature>
<dbReference type="AlphaFoldDB" id="X1G7L2"/>
<dbReference type="EMBL" id="BARU01019537">
    <property type="protein sequence ID" value="GAH53906.1"/>
    <property type="molecule type" value="Genomic_DNA"/>
</dbReference>
<name>X1G7L2_9ZZZZ</name>
<proteinExistence type="predicted"/>
<evidence type="ECO:0000313" key="2">
    <source>
        <dbReference type="EMBL" id="GAH53906.1"/>
    </source>
</evidence>
<organism evidence="2">
    <name type="scientific">marine sediment metagenome</name>
    <dbReference type="NCBI Taxonomy" id="412755"/>
    <lineage>
        <taxon>unclassified sequences</taxon>
        <taxon>metagenomes</taxon>
        <taxon>ecological metagenomes</taxon>
    </lineage>
</organism>
<comment type="caution">
    <text evidence="2">The sequence shown here is derived from an EMBL/GenBank/DDBJ whole genome shotgun (WGS) entry which is preliminary data.</text>
</comment>
<accession>X1G7L2</accession>
<evidence type="ECO:0000256" key="1">
    <source>
        <dbReference type="SAM" id="MobiDB-lite"/>
    </source>
</evidence>
<feature type="compositionally biased region" description="Basic residues" evidence="1">
    <location>
        <begin position="13"/>
        <end position="23"/>
    </location>
</feature>
<sequence length="156" mass="18478">MRKTCPRADRSSHIKRPRHRITPRPGRAHRRYVIFWDVESFVASPFCESEHRFRLGWLCVRRETTRGKPTYQWVYLDKPDRFWDVLDTMGGKTVWCLAHNVAYDLWMSGGLEALYRRGYRVTFFYQGGTTTSLRIKKGSRVIIFLDTLNWFVGALA</sequence>
<feature type="non-terminal residue" evidence="2">
    <location>
        <position position="156"/>
    </location>
</feature>
<feature type="region of interest" description="Disordered" evidence="1">
    <location>
        <begin position="1"/>
        <end position="23"/>
    </location>
</feature>